<dbReference type="InterPro" id="IPR002645">
    <property type="entry name" value="STAS_dom"/>
</dbReference>
<accession>F3Z3J3</accession>
<evidence type="ECO:0000256" key="2">
    <source>
        <dbReference type="RuleBase" id="RU003749"/>
    </source>
</evidence>
<dbReference type="RefSeq" id="WP_014260110.1">
    <property type="nucleotide sequence ID" value="NC_016629.1"/>
</dbReference>
<proteinExistence type="inferred from homology"/>
<reference evidence="4 5" key="1">
    <citation type="journal article" date="2011" name="J. Bacteriol.">
        <title>Genome sequence of the mercury-methylating and pleomorphic Desulfovibrio africanus Strain Walvis Bay.</title>
        <authorList>
            <person name="Brown S.D."/>
            <person name="Wall J.D."/>
            <person name="Kucken A.M."/>
            <person name="Gilmour C.C."/>
            <person name="Podar M."/>
            <person name="Brandt C.C."/>
            <person name="Teshima H."/>
            <person name="Detter J.C."/>
            <person name="Han C.S."/>
            <person name="Land M.L."/>
            <person name="Lucas S."/>
            <person name="Han J."/>
            <person name="Pennacchio L."/>
            <person name="Nolan M."/>
            <person name="Pitluck S."/>
            <person name="Woyke T."/>
            <person name="Goodwin L."/>
            <person name="Palumbo A.V."/>
            <person name="Elias D.A."/>
        </authorList>
    </citation>
    <scope>NUCLEOTIDE SEQUENCE [LARGE SCALE GENOMIC DNA]</scope>
    <source>
        <strain evidence="4 5">Walvis Bay</strain>
    </source>
</reference>
<dbReference type="STRING" id="690850.Desaf_2036"/>
<dbReference type="NCBIfam" id="TIGR00377">
    <property type="entry name" value="ant_ant_sig"/>
    <property type="match status" value="1"/>
</dbReference>
<dbReference type="EMBL" id="CP003221">
    <property type="protein sequence ID" value="EGJ50365.1"/>
    <property type="molecule type" value="Genomic_DNA"/>
</dbReference>
<gene>
    <name evidence="4" type="ORF">Desaf_2036</name>
</gene>
<dbReference type="SUPFAM" id="SSF52091">
    <property type="entry name" value="SpoIIaa-like"/>
    <property type="match status" value="1"/>
</dbReference>
<dbReference type="KEGG" id="daf:Desaf_2036"/>
<dbReference type="Pfam" id="PF01740">
    <property type="entry name" value="STAS"/>
    <property type="match status" value="1"/>
</dbReference>
<dbReference type="CDD" id="cd07043">
    <property type="entry name" value="STAS_anti-anti-sigma_factors"/>
    <property type="match status" value="1"/>
</dbReference>
<dbReference type="HOGENOM" id="CLU_115403_9_2_7"/>
<dbReference type="InterPro" id="IPR003658">
    <property type="entry name" value="Anti-sigma_ant"/>
</dbReference>
<evidence type="ECO:0000259" key="3">
    <source>
        <dbReference type="PROSITE" id="PS50801"/>
    </source>
</evidence>
<evidence type="ECO:0000313" key="5">
    <source>
        <dbReference type="Proteomes" id="UP000007844"/>
    </source>
</evidence>
<dbReference type="PROSITE" id="PS50801">
    <property type="entry name" value="STAS"/>
    <property type="match status" value="1"/>
</dbReference>
<evidence type="ECO:0000256" key="1">
    <source>
        <dbReference type="ARBA" id="ARBA00009013"/>
    </source>
</evidence>
<organism evidence="4 5">
    <name type="scientific">Desulfocurvibacter africanus subsp. africanus str. Walvis Bay</name>
    <dbReference type="NCBI Taxonomy" id="690850"/>
    <lineage>
        <taxon>Bacteria</taxon>
        <taxon>Pseudomonadati</taxon>
        <taxon>Thermodesulfobacteriota</taxon>
        <taxon>Desulfovibrionia</taxon>
        <taxon>Desulfovibrionales</taxon>
        <taxon>Desulfovibrionaceae</taxon>
        <taxon>Desulfocurvibacter</taxon>
    </lineage>
</organism>
<keyword evidence="5" id="KW-1185">Reference proteome</keyword>
<dbReference type="Proteomes" id="UP000007844">
    <property type="component" value="Chromosome"/>
</dbReference>
<dbReference type="AlphaFoldDB" id="F3Z3J3"/>
<dbReference type="InterPro" id="IPR036513">
    <property type="entry name" value="STAS_dom_sf"/>
</dbReference>
<protein>
    <recommendedName>
        <fullName evidence="2">Anti-sigma factor antagonist</fullName>
    </recommendedName>
</protein>
<comment type="similarity">
    <text evidence="1 2">Belongs to the anti-sigma-factor antagonist family.</text>
</comment>
<dbReference type="PANTHER" id="PTHR33495">
    <property type="entry name" value="ANTI-SIGMA FACTOR ANTAGONIST TM_1081-RELATED-RELATED"/>
    <property type="match status" value="1"/>
</dbReference>
<evidence type="ECO:0000313" key="4">
    <source>
        <dbReference type="EMBL" id="EGJ50365.1"/>
    </source>
</evidence>
<dbReference type="GO" id="GO:0043856">
    <property type="term" value="F:anti-sigma factor antagonist activity"/>
    <property type="evidence" value="ECO:0007669"/>
    <property type="project" value="InterPro"/>
</dbReference>
<sequence length="110" mass="11676">MEFIGTPVGDSLVLAVKGRMDVTSSPKFEKECQTWLDKGQKRMVADLSGLEYISSAGLRSILVVGKRLKASGGSLSLCGLKGMVQEVVTVSGFATIFPIHDTVDKALGKS</sequence>
<feature type="domain" description="STAS" evidence="3">
    <location>
        <begin position="12"/>
        <end position="110"/>
    </location>
</feature>
<dbReference type="Gene3D" id="3.30.750.24">
    <property type="entry name" value="STAS domain"/>
    <property type="match status" value="1"/>
</dbReference>
<name>F3Z3J3_DESAF</name>
<dbReference type="eggNOG" id="COG1366">
    <property type="taxonomic scope" value="Bacteria"/>
</dbReference>